<dbReference type="GO" id="GO:0016020">
    <property type="term" value="C:membrane"/>
    <property type="evidence" value="ECO:0007669"/>
    <property type="project" value="GOC"/>
</dbReference>
<reference evidence="7 8" key="1">
    <citation type="submission" date="2016-11" db="EMBL/GenBank/DDBJ databases">
        <authorList>
            <person name="Jaros S."/>
            <person name="Januszkiewicz K."/>
            <person name="Wedrychowicz H."/>
        </authorList>
    </citation>
    <scope>NUCLEOTIDE SEQUENCE [LARGE SCALE GENOMIC DNA]</scope>
    <source>
        <strain evidence="7 8">DSM 6191</strain>
    </source>
</reference>
<protein>
    <submittedName>
        <fullName evidence="7">UDP-2,3-diacylglucosamine pyrophosphatase LpxH</fullName>
    </submittedName>
</protein>
<dbReference type="RefSeq" id="WP_073019906.1">
    <property type="nucleotide sequence ID" value="NZ_FQXU01000007.1"/>
</dbReference>
<dbReference type="Proteomes" id="UP000184241">
    <property type="component" value="Unassembled WGS sequence"/>
</dbReference>
<evidence type="ECO:0000256" key="5">
    <source>
        <dbReference type="ARBA" id="ARBA00023211"/>
    </source>
</evidence>
<dbReference type="GO" id="GO:0046872">
    <property type="term" value="F:metal ion binding"/>
    <property type="evidence" value="ECO:0007669"/>
    <property type="project" value="UniProtKB-KW"/>
</dbReference>
<evidence type="ECO:0000259" key="6">
    <source>
        <dbReference type="Pfam" id="PF00149"/>
    </source>
</evidence>
<dbReference type="GO" id="GO:0008758">
    <property type="term" value="F:UDP-2,3-diacylglucosamine hydrolase activity"/>
    <property type="evidence" value="ECO:0007669"/>
    <property type="project" value="TreeGrafter"/>
</dbReference>
<evidence type="ECO:0000256" key="2">
    <source>
        <dbReference type="ARBA" id="ARBA00022519"/>
    </source>
</evidence>
<feature type="domain" description="Calcineurin-like phosphoesterase" evidence="6">
    <location>
        <begin position="23"/>
        <end position="228"/>
    </location>
</feature>
<name>A0A1M5Z253_9CLOT</name>
<organism evidence="7 8">
    <name type="scientific">Clostridium intestinale DSM 6191</name>
    <dbReference type="NCBI Taxonomy" id="1121320"/>
    <lineage>
        <taxon>Bacteria</taxon>
        <taxon>Bacillati</taxon>
        <taxon>Bacillota</taxon>
        <taxon>Clostridia</taxon>
        <taxon>Eubacteriales</taxon>
        <taxon>Clostridiaceae</taxon>
        <taxon>Clostridium</taxon>
    </lineage>
</organism>
<evidence type="ECO:0000313" key="7">
    <source>
        <dbReference type="EMBL" id="SHI18362.1"/>
    </source>
</evidence>
<keyword evidence="5" id="KW-0464">Manganese</keyword>
<dbReference type="Pfam" id="PF00149">
    <property type="entry name" value="Metallophos"/>
    <property type="match status" value="1"/>
</dbReference>
<dbReference type="PANTHER" id="PTHR34990:SF2">
    <property type="entry name" value="BLL8164 PROTEIN"/>
    <property type="match status" value="1"/>
</dbReference>
<evidence type="ECO:0000256" key="4">
    <source>
        <dbReference type="ARBA" id="ARBA00023136"/>
    </source>
</evidence>
<dbReference type="Gene3D" id="3.60.21.10">
    <property type="match status" value="1"/>
</dbReference>
<evidence type="ECO:0000256" key="1">
    <source>
        <dbReference type="ARBA" id="ARBA00022475"/>
    </source>
</evidence>
<accession>A0A1M5Z253</accession>
<keyword evidence="4" id="KW-0472">Membrane</keyword>
<dbReference type="AlphaFoldDB" id="A0A1M5Z253"/>
<gene>
    <name evidence="7" type="ORF">SAMN02745941_02488</name>
</gene>
<dbReference type="InterPro" id="IPR004843">
    <property type="entry name" value="Calcineurin-like_PHP"/>
</dbReference>
<dbReference type="InterPro" id="IPR029052">
    <property type="entry name" value="Metallo-depent_PP-like"/>
</dbReference>
<dbReference type="InterPro" id="IPR043461">
    <property type="entry name" value="LpxH-like"/>
</dbReference>
<evidence type="ECO:0000313" key="8">
    <source>
        <dbReference type="Proteomes" id="UP000184241"/>
    </source>
</evidence>
<dbReference type="SUPFAM" id="SSF56300">
    <property type="entry name" value="Metallo-dependent phosphatases"/>
    <property type="match status" value="1"/>
</dbReference>
<dbReference type="EMBL" id="FQXU01000007">
    <property type="protein sequence ID" value="SHI18362.1"/>
    <property type="molecule type" value="Genomic_DNA"/>
</dbReference>
<dbReference type="PANTHER" id="PTHR34990">
    <property type="entry name" value="UDP-2,3-DIACYLGLUCOSAMINE HYDROLASE-RELATED"/>
    <property type="match status" value="1"/>
</dbReference>
<evidence type="ECO:0000256" key="3">
    <source>
        <dbReference type="ARBA" id="ARBA00022723"/>
    </source>
</evidence>
<keyword evidence="2" id="KW-0997">Cell inner membrane</keyword>
<proteinExistence type="predicted"/>
<sequence length="285" mass="34244">MYNKIIDELYKKAETITLEDKDKVVFISDCHRGDGSYKDPLMNNYNTYKGALKYYLRNNFKLVEIGDGDDLWRNKDYRYIGYYYEEIFKILLKFKKEYRLYLFWGNHDIVKKYKHEFISLLERSEDEKFYKTLKALYGDLDFYEALKFKIREDEFFVFHGHQIDNINSTFWRISCFLLRNVWARVESIGIKTPTLPAQNIARRKVVDKRILNWSIKNNKKVIAGHTHKARLGNHESGYYYNDGCCVYPNHITTIEYIEGKLNLIKWYLDLGDDGKIILTRKIINY</sequence>
<keyword evidence="1" id="KW-1003">Cell membrane</keyword>
<keyword evidence="3" id="KW-0479">Metal-binding</keyword>
<dbReference type="GO" id="GO:0009245">
    <property type="term" value="P:lipid A biosynthetic process"/>
    <property type="evidence" value="ECO:0007669"/>
    <property type="project" value="TreeGrafter"/>
</dbReference>